<gene>
    <name evidence="1" type="ORF">A3I41_03635</name>
</gene>
<organism evidence="1 2">
    <name type="scientific">Candidatus Uhrbacteria bacterium RIFCSPLOWO2_02_FULL_48_18</name>
    <dbReference type="NCBI Taxonomy" id="1802408"/>
    <lineage>
        <taxon>Bacteria</taxon>
        <taxon>Candidatus Uhriibacteriota</taxon>
    </lineage>
</organism>
<evidence type="ECO:0000313" key="1">
    <source>
        <dbReference type="EMBL" id="OGL87015.1"/>
    </source>
</evidence>
<evidence type="ECO:0000313" key="2">
    <source>
        <dbReference type="Proteomes" id="UP000176593"/>
    </source>
</evidence>
<protein>
    <submittedName>
        <fullName evidence="1">Uncharacterized protein</fullName>
    </submittedName>
</protein>
<name>A0A1F7V9C1_9BACT</name>
<sequence length="209" mass="24133">MQLVNAHVYPMGTFLLGKDRKDTLHGIFCWSAEQIALIARDWRLSFKDELRLAKLFMAEMIDTQSRNEPQLVHGIGAGLIEEQFALLKNVRDITKPGTTVPLEQGRIYARTQSLEERERDAALLLYITPEGEATLAHVRTQDQAAEILIWEDWMRENGYEIIVGTMKTLPRYDRFNQHPMFIHGSLVEQLITAQVIYKQFFPEDSTARN</sequence>
<proteinExistence type="predicted"/>
<accession>A0A1F7V9C1</accession>
<reference evidence="1 2" key="1">
    <citation type="journal article" date="2016" name="Nat. Commun.">
        <title>Thousands of microbial genomes shed light on interconnected biogeochemical processes in an aquifer system.</title>
        <authorList>
            <person name="Anantharaman K."/>
            <person name="Brown C.T."/>
            <person name="Hug L.A."/>
            <person name="Sharon I."/>
            <person name="Castelle C.J."/>
            <person name="Probst A.J."/>
            <person name="Thomas B.C."/>
            <person name="Singh A."/>
            <person name="Wilkins M.J."/>
            <person name="Karaoz U."/>
            <person name="Brodie E.L."/>
            <person name="Williams K.H."/>
            <person name="Hubbard S.S."/>
            <person name="Banfield J.F."/>
        </authorList>
    </citation>
    <scope>NUCLEOTIDE SEQUENCE [LARGE SCALE GENOMIC DNA]</scope>
</reference>
<dbReference type="AlphaFoldDB" id="A0A1F7V9C1"/>
<dbReference type="Proteomes" id="UP000176593">
    <property type="component" value="Unassembled WGS sequence"/>
</dbReference>
<comment type="caution">
    <text evidence="1">The sequence shown here is derived from an EMBL/GenBank/DDBJ whole genome shotgun (WGS) entry which is preliminary data.</text>
</comment>
<dbReference type="EMBL" id="MGEQ01000003">
    <property type="protein sequence ID" value="OGL87015.1"/>
    <property type="molecule type" value="Genomic_DNA"/>
</dbReference>